<keyword evidence="1 3" id="KW-0732">Signal</keyword>
<organism evidence="5 6">
    <name type="scientific">Corynascus novoguineensis</name>
    <dbReference type="NCBI Taxonomy" id="1126955"/>
    <lineage>
        <taxon>Eukaryota</taxon>
        <taxon>Fungi</taxon>
        <taxon>Dikarya</taxon>
        <taxon>Ascomycota</taxon>
        <taxon>Pezizomycotina</taxon>
        <taxon>Sordariomycetes</taxon>
        <taxon>Sordariomycetidae</taxon>
        <taxon>Sordariales</taxon>
        <taxon>Chaetomiaceae</taxon>
        <taxon>Corynascus</taxon>
    </lineage>
</organism>
<dbReference type="Gene3D" id="3.40.50.1820">
    <property type="entry name" value="alpha/beta hydrolase"/>
    <property type="match status" value="1"/>
</dbReference>
<dbReference type="GO" id="GO:0006629">
    <property type="term" value="P:lipid metabolic process"/>
    <property type="evidence" value="ECO:0007669"/>
    <property type="project" value="InterPro"/>
</dbReference>
<evidence type="ECO:0000256" key="1">
    <source>
        <dbReference type="ARBA" id="ARBA00022729"/>
    </source>
</evidence>
<dbReference type="Proteomes" id="UP001303647">
    <property type="component" value="Unassembled WGS sequence"/>
</dbReference>
<dbReference type="PANTHER" id="PTHR46640">
    <property type="entry name" value="TRIACYLGLYCEROL LIPASE, PUTATIVE (AFU_ORTHOLOGUE AFUA_6G06510)-RELATED"/>
    <property type="match status" value="1"/>
</dbReference>
<dbReference type="InterPro" id="IPR002921">
    <property type="entry name" value="Fungal_lipase-type"/>
</dbReference>
<gene>
    <name evidence="5" type="ORF">C7999DRAFT_29311</name>
</gene>
<accession>A0AAN7D053</accession>
<dbReference type="CDD" id="cd00519">
    <property type="entry name" value="Lipase_3"/>
    <property type="match status" value="1"/>
</dbReference>
<dbReference type="InterPro" id="IPR029058">
    <property type="entry name" value="AB_hydrolase_fold"/>
</dbReference>
<proteinExistence type="predicted"/>
<dbReference type="SUPFAM" id="SSF53474">
    <property type="entry name" value="alpha/beta-Hydrolases"/>
    <property type="match status" value="1"/>
</dbReference>
<dbReference type="EMBL" id="MU857615">
    <property type="protein sequence ID" value="KAK4250272.1"/>
    <property type="molecule type" value="Genomic_DNA"/>
</dbReference>
<dbReference type="InterPro" id="IPR051299">
    <property type="entry name" value="AB_hydrolase_lip/est"/>
</dbReference>
<evidence type="ECO:0000256" key="3">
    <source>
        <dbReference type="SAM" id="SignalP"/>
    </source>
</evidence>
<protein>
    <submittedName>
        <fullName evidence="5">Alpha/Beta hydrolase protein</fullName>
    </submittedName>
</protein>
<keyword evidence="6" id="KW-1185">Reference proteome</keyword>
<evidence type="ECO:0000313" key="5">
    <source>
        <dbReference type="EMBL" id="KAK4250272.1"/>
    </source>
</evidence>
<feature type="domain" description="Fungal lipase-type" evidence="4">
    <location>
        <begin position="99"/>
        <end position="229"/>
    </location>
</feature>
<dbReference type="AlphaFoldDB" id="A0AAN7D053"/>
<feature type="signal peptide" evidence="3">
    <location>
        <begin position="1"/>
        <end position="16"/>
    </location>
</feature>
<keyword evidence="2 5" id="KW-0378">Hydrolase</keyword>
<dbReference type="Pfam" id="PF01764">
    <property type="entry name" value="Lipase_3"/>
    <property type="match status" value="1"/>
</dbReference>
<name>A0AAN7D053_9PEZI</name>
<dbReference type="GO" id="GO:0016787">
    <property type="term" value="F:hydrolase activity"/>
    <property type="evidence" value="ECO:0007669"/>
    <property type="project" value="UniProtKB-KW"/>
</dbReference>
<reference evidence="5" key="1">
    <citation type="journal article" date="2023" name="Mol. Phylogenet. Evol.">
        <title>Genome-scale phylogeny and comparative genomics of the fungal order Sordariales.</title>
        <authorList>
            <person name="Hensen N."/>
            <person name="Bonometti L."/>
            <person name="Westerberg I."/>
            <person name="Brannstrom I.O."/>
            <person name="Guillou S."/>
            <person name="Cros-Aarteil S."/>
            <person name="Calhoun S."/>
            <person name="Haridas S."/>
            <person name="Kuo A."/>
            <person name="Mondo S."/>
            <person name="Pangilinan J."/>
            <person name="Riley R."/>
            <person name="LaButti K."/>
            <person name="Andreopoulos B."/>
            <person name="Lipzen A."/>
            <person name="Chen C."/>
            <person name="Yan M."/>
            <person name="Daum C."/>
            <person name="Ng V."/>
            <person name="Clum A."/>
            <person name="Steindorff A."/>
            <person name="Ohm R.A."/>
            <person name="Martin F."/>
            <person name="Silar P."/>
            <person name="Natvig D.O."/>
            <person name="Lalanne C."/>
            <person name="Gautier V."/>
            <person name="Ament-Velasquez S.L."/>
            <person name="Kruys A."/>
            <person name="Hutchinson M.I."/>
            <person name="Powell A.J."/>
            <person name="Barry K."/>
            <person name="Miller A.N."/>
            <person name="Grigoriev I.V."/>
            <person name="Debuchy R."/>
            <person name="Gladieux P."/>
            <person name="Hiltunen Thoren M."/>
            <person name="Johannesson H."/>
        </authorList>
    </citation>
    <scope>NUCLEOTIDE SEQUENCE</scope>
    <source>
        <strain evidence="5">CBS 359.72</strain>
    </source>
</reference>
<evidence type="ECO:0000256" key="2">
    <source>
        <dbReference type="ARBA" id="ARBA00022801"/>
    </source>
</evidence>
<dbReference type="PANTHER" id="PTHR46640:SF1">
    <property type="entry name" value="FUNGAL LIPASE-LIKE DOMAIN-CONTAINING PROTEIN-RELATED"/>
    <property type="match status" value="1"/>
</dbReference>
<evidence type="ECO:0000313" key="6">
    <source>
        <dbReference type="Proteomes" id="UP001303647"/>
    </source>
</evidence>
<evidence type="ECO:0000259" key="4">
    <source>
        <dbReference type="Pfam" id="PF01764"/>
    </source>
</evidence>
<sequence>MKGLIAYLSLASVALGAPRLRKRQDAITDDQLNDLKLYAQWSAASYCNGEQEANQPVICNANTCSMFSSHNATVVSSFIGSLSDIRGFIGLDPVDKQIVVSFRGSSSIQNWITDFIFTQVPCDLTSGCLAHTGFLGAWNEVADRVFDGVKAARDANPDYKIVVTGHSLGGAVATIAAAYLRKDGYETDLYTYGSPRVGNHAFVDFVTLQSGGEYRVTHADDPVPRLPPILLNYRHTSPEYWIDPDNKESVTLEEVKFCTGYSNIQCNGGTLGLNADSHGWYFQSLSSCGDATALLAAADLDDEEVKNRINLFAELDTQLASNLHAEGQS</sequence>
<feature type="chain" id="PRO_5042810446" evidence="3">
    <location>
        <begin position="17"/>
        <end position="329"/>
    </location>
</feature>
<reference evidence="5" key="2">
    <citation type="submission" date="2023-05" db="EMBL/GenBank/DDBJ databases">
        <authorList>
            <consortium name="Lawrence Berkeley National Laboratory"/>
            <person name="Steindorff A."/>
            <person name="Hensen N."/>
            <person name="Bonometti L."/>
            <person name="Westerberg I."/>
            <person name="Brannstrom I.O."/>
            <person name="Guillou S."/>
            <person name="Cros-Aarteil S."/>
            <person name="Calhoun S."/>
            <person name="Haridas S."/>
            <person name="Kuo A."/>
            <person name="Mondo S."/>
            <person name="Pangilinan J."/>
            <person name="Riley R."/>
            <person name="Labutti K."/>
            <person name="Andreopoulos B."/>
            <person name="Lipzen A."/>
            <person name="Chen C."/>
            <person name="Yanf M."/>
            <person name="Daum C."/>
            <person name="Ng V."/>
            <person name="Clum A."/>
            <person name="Ohm R."/>
            <person name="Martin F."/>
            <person name="Silar P."/>
            <person name="Natvig D."/>
            <person name="Lalanne C."/>
            <person name="Gautier V."/>
            <person name="Ament-Velasquez S.L."/>
            <person name="Kruys A."/>
            <person name="Hutchinson M.I."/>
            <person name="Powell A.J."/>
            <person name="Barry K."/>
            <person name="Miller A.N."/>
            <person name="Grigoriev I.V."/>
            <person name="Debuchy R."/>
            <person name="Gladieux P."/>
            <person name="Thoren M.H."/>
            <person name="Johannesson H."/>
        </authorList>
    </citation>
    <scope>NUCLEOTIDE SEQUENCE</scope>
    <source>
        <strain evidence="5">CBS 359.72</strain>
    </source>
</reference>
<comment type="caution">
    <text evidence="5">The sequence shown here is derived from an EMBL/GenBank/DDBJ whole genome shotgun (WGS) entry which is preliminary data.</text>
</comment>